<dbReference type="RefSeq" id="XP_022312207.1">
    <property type="nucleotide sequence ID" value="XM_022456499.1"/>
</dbReference>
<gene>
    <name evidence="3 4" type="primary">LOC111117393</name>
</gene>
<dbReference type="OrthoDB" id="40902at2759"/>
<keyword evidence="2" id="KW-1185">Reference proteome</keyword>
<organism evidence="2 4">
    <name type="scientific">Crassostrea virginica</name>
    <name type="common">Eastern oyster</name>
    <dbReference type="NCBI Taxonomy" id="6565"/>
    <lineage>
        <taxon>Eukaryota</taxon>
        <taxon>Metazoa</taxon>
        <taxon>Spiralia</taxon>
        <taxon>Lophotrochozoa</taxon>
        <taxon>Mollusca</taxon>
        <taxon>Bivalvia</taxon>
        <taxon>Autobranchia</taxon>
        <taxon>Pteriomorphia</taxon>
        <taxon>Ostreida</taxon>
        <taxon>Ostreoidea</taxon>
        <taxon>Ostreidae</taxon>
        <taxon>Crassostrea</taxon>
    </lineage>
</organism>
<evidence type="ECO:0000313" key="4">
    <source>
        <dbReference type="RefSeq" id="XP_022312208.1"/>
    </source>
</evidence>
<name>A0A8B8C8Y2_CRAVI</name>
<dbReference type="Gene3D" id="3.40.50.150">
    <property type="entry name" value="Vaccinia Virus protein VP39"/>
    <property type="match status" value="1"/>
</dbReference>
<protein>
    <submittedName>
        <fullName evidence="3 4">Uncharacterized protein LOC111117393</fullName>
    </submittedName>
</protein>
<dbReference type="NCBIfam" id="TIGR01444">
    <property type="entry name" value="fkbM_fam"/>
    <property type="match status" value="1"/>
</dbReference>
<evidence type="ECO:0000256" key="1">
    <source>
        <dbReference type="SAM" id="Phobius"/>
    </source>
</evidence>
<dbReference type="SUPFAM" id="SSF53335">
    <property type="entry name" value="S-adenosyl-L-methionine-dependent methyltransferases"/>
    <property type="match status" value="1"/>
</dbReference>
<dbReference type="GeneID" id="111117393"/>
<keyword evidence="1" id="KW-0812">Transmembrane</keyword>
<reference evidence="3 4" key="1">
    <citation type="submission" date="2025-04" db="UniProtKB">
        <authorList>
            <consortium name="RefSeq"/>
        </authorList>
    </citation>
    <scope>IDENTIFICATION</scope>
    <source>
        <tissue evidence="3 4">Whole sample</tissue>
    </source>
</reference>
<feature type="transmembrane region" description="Helical" evidence="1">
    <location>
        <begin position="7"/>
        <end position="27"/>
    </location>
</feature>
<keyword evidence="1" id="KW-0472">Membrane</keyword>
<dbReference type="Proteomes" id="UP000694844">
    <property type="component" value="Chromosome 10"/>
</dbReference>
<dbReference type="InterPro" id="IPR029063">
    <property type="entry name" value="SAM-dependent_MTases_sf"/>
</dbReference>
<proteinExistence type="predicted"/>
<dbReference type="AlphaFoldDB" id="A0A8B8C8Y2"/>
<evidence type="ECO:0000313" key="3">
    <source>
        <dbReference type="RefSeq" id="XP_022312207.1"/>
    </source>
</evidence>
<accession>A0A8B8C8Y2</accession>
<dbReference type="InterPro" id="IPR006342">
    <property type="entry name" value="FkbM_mtfrase"/>
</dbReference>
<sequence>MSNHKNLRNYLLPLVLGVFMFGFYMLGLREGEGTPIQQEFVDRETVLCGMPFTRLTQENITLRMPKELQSVKPIHVTTDADKCIGKVKVNTQMEFSKSENQTLYYCIQKNAEVSRLRTESLNRLDRSLTSSYYKFLKNKPDAKIVEIGGYVGNLMSRLIRDTGVKTYVVLEPVPSFYKKLTDRIKREALVVTSYNFGLGKKETELTIGIQGDGTSLKKSKGSDKGKETLKIVKVVDFFVQLGIGCHRLDLLTINCEGCEFDVIEMLTSTSLVENIDYIQFQPHNSVFNDAGTYLCLYCRLRRFLSRTHQVAYEYPHIWETWKRKGIP</sequence>
<dbReference type="RefSeq" id="XP_022312208.1">
    <property type="nucleotide sequence ID" value="XM_022456500.1"/>
</dbReference>
<keyword evidence="1" id="KW-1133">Transmembrane helix</keyword>
<dbReference type="KEGG" id="cvn:111117393"/>
<evidence type="ECO:0000313" key="2">
    <source>
        <dbReference type="Proteomes" id="UP000694844"/>
    </source>
</evidence>